<dbReference type="InterPro" id="IPR052020">
    <property type="entry name" value="Cyclic_di-GMP/3'3'-cGAMP_PDE"/>
</dbReference>
<feature type="transmembrane region" description="Helical" evidence="1">
    <location>
        <begin position="155"/>
        <end position="187"/>
    </location>
</feature>
<keyword evidence="1" id="KW-1133">Transmembrane helix</keyword>
<evidence type="ECO:0000313" key="3">
    <source>
        <dbReference type="EMBL" id="SFI60308.1"/>
    </source>
</evidence>
<sequence>MKFQRDIFTHRQNNVRTRQVLLVTAATLLNVLLSFAAYKFGLPFFLDSLGTILVSAVSGMLLLGILTAVITSLVCSLFNHLALYLAFSNALLAIFTVWFIQKYTFKKFRRNLVYVLIASVYSAIVISLVHFAIYKQTQTSLITYLAHSCSSDTGLPYLLSLSLINLILQFADKSISCLIVVTIFRFIPKEKFNIYTLGAWLQRPLTEQELNEIKNMRKKVKRTLRSRTTNTLVITSFMVMFLTGWTGLSIYSDNEKAKKTEAAWSTVKTAASIIDVDKIDDYLLYGTDAEGYNETSELLNKMFRCSTDIAYLYVVKPEGINGRFIFDVDTRFIDPDAEPPYVPGELVPFEESFKPYFNDMLEGKEIGPIETDDVWGWLLTVYYPVKDSDENMRCYVGADVSLKYIADYTVVFFLKIILTMAGFFILIVAFALWKTGVYTSIPISSISSCLERFALSGEDQAKLDENVKIIRSLDIHTQDEVERLYSAICEMTLKQAEQMRDIRHLSESTLKMQDGLIITMADMVESRDSDTGAHVQKTSEYVKIIVEGLKKKGYYAQKITPKFMSDVVRSAPLHDVGKINIPDGVLNKPGKLTPEEFEIMKKHTIAGKVLLENAISTVQGENYLKEARNMAAYHHERWDGKGYPEGLHGELIPLSARIMAVADVFDALVSPRIYKPAFTMEKAIEILQEGSGTQFDAKCVEVFIDALPEVKEILNKYSTNV</sequence>
<dbReference type="InterPro" id="IPR003607">
    <property type="entry name" value="HD/PDEase_dom"/>
</dbReference>
<dbReference type="Proteomes" id="UP000182737">
    <property type="component" value="Unassembled WGS sequence"/>
</dbReference>
<dbReference type="PANTHER" id="PTHR45228">
    <property type="entry name" value="CYCLIC DI-GMP PHOSPHODIESTERASE TM_0186-RELATED"/>
    <property type="match status" value="1"/>
</dbReference>
<feature type="domain" description="HD-GYP" evidence="2">
    <location>
        <begin position="509"/>
        <end position="719"/>
    </location>
</feature>
<gene>
    <name evidence="3" type="ORF">SAMN04487775_10368</name>
</gene>
<feature type="transmembrane region" description="Helical" evidence="1">
    <location>
        <begin position="81"/>
        <end position="100"/>
    </location>
</feature>
<feature type="transmembrane region" description="Helical" evidence="1">
    <location>
        <begin position="412"/>
        <end position="433"/>
    </location>
</feature>
<dbReference type="SMART" id="SM00471">
    <property type="entry name" value="HDc"/>
    <property type="match status" value="1"/>
</dbReference>
<dbReference type="Pfam" id="PF13487">
    <property type="entry name" value="HD_5"/>
    <property type="match status" value="1"/>
</dbReference>
<dbReference type="InterPro" id="IPR037522">
    <property type="entry name" value="HD_GYP_dom"/>
</dbReference>
<name>A0A1I3JJY4_9SPIR</name>
<evidence type="ECO:0000256" key="1">
    <source>
        <dbReference type="SAM" id="Phobius"/>
    </source>
</evidence>
<reference evidence="4" key="1">
    <citation type="submission" date="2016-10" db="EMBL/GenBank/DDBJ databases">
        <authorList>
            <person name="Varghese N."/>
            <person name="Submissions S."/>
        </authorList>
    </citation>
    <scope>NUCLEOTIDE SEQUENCE [LARGE SCALE GENOMIC DNA]</scope>
    <source>
        <strain evidence="4">XBD1002</strain>
    </source>
</reference>
<feature type="transmembrane region" description="Helical" evidence="1">
    <location>
        <begin position="52"/>
        <end position="74"/>
    </location>
</feature>
<protein>
    <submittedName>
        <fullName evidence="3">HD domain-containing protein</fullName>
    </submittedName>
</protein>
<dbReference type="Gene3D" id="1.10.3210.10">
    <property type="entry name" value="Hypothetical protein af1432"/>
    <property type="match status" value="1"/>
</dbReference>
<feature type="transmembrane region" description="Helical" evidence="1">
    <location>
        <begin position="112"/>
        <end position="134"/>
    </location>
</feature>
<proteinExistence type="predicted"/>
<feature type="transmembrane region" description="Helical" evidence="1">
    <location>
        <begin position="20"/>
        <end position="40"/>
    </location>
</feature>
<evidence type="ECO:0000313" key="4">
    <source>
        <dbReference type="Proteomes" id="UP000182737"/>
    </source>
</evidence>
<dbReference type="RefSeq" id="WP_074930923.1">
    <property type="nucleotide sequence ID" value="NZ_FORI01000003.1"/>
</dbReference>
<evidence type="ECO:0000259" key="2">
    <source>
        <dbReference type="PROSITE" id="PS51832"/>
    </source>
</evidence>
<keyword evidence="4" id="KW-1185">Reference proteome</keyword>
<keyword evidence="1" id="KW-0812">Transmembrane</keyword>
<organism evidence="3 4">
    <name type="scientific">Treponema bryantii</name>
    <dbReference type="NCBI Taxonomy" id="163"/>
    <lineage>
        <taxon>Bacteria</taxon>
        <taxon>Pseudomonadati</taxon>
        <taxon>Spirochaetota</taxon>
        <taxon>Spirochaetia</taxon>
        <taxon>Spirochaetales</taxon>
        <taxon>Treponemataceae</taxon>
        <taxon>Treponema</taxon>
    </lineage>
</organism>
<keyword evidence="1" id="KW-0472">Membrane</keyword>
<dbReference type="CDD" id="cd00077">
    <property type="entry name" value="HDc"/>
    <property type="match status" value="1"/>
</dbReference>
<dbReference type="EMBL" id="FORI01000003">
    <property type="protein sequence ID" value="SFI60308.1"/>
    <property type="molecule type" value="Genomic_DNA"/>
</dbReference>
<dbReference type="PROSITE" id="PS51832">
    <property type="entry name" value="HD_GYP"/>
    <property type="match status" value="1"/>
</dbReference>
<feature type="transmembrane region" description="Helical" evidence="1">
    <location>
        <begin position="232"/>
        <end position="251"/>
    </location>
</feature>
<dbReference type="SUPFAM" id="SSF109604">
    <property type="entry name" value="HD-domain/PDEase-like"/>
    <property type="match status" value="1"/>
</dbReference>
<accession>A0A1I3JJY4</accession>
<dbReference type="AlphaFoldDB" id="A0A1I3JJY4"/>